<dbReference type="Proteomes" id="UP000031561">
    <property type="component" value="Unassembled WGS sequence"/>
</dbReference>
<dbReference type="RefSeq" id="WP_166278275.1">
    <property type="nucleotide sequence ID" value="NZ_JTHE03000121.1"/>
</dbReference>
<dbReference type="InterPro" id="IPR024935">
    <property type="entry name" value="Rubredoxin_dom"/>
</dbReference>
<comment type="caution">
    <text evidence="8">The sequence shown here is derived from an EMBL/GenBank/DDBJ whole genome shotgun (WGS) entry which is preliminary data.</text>
</comment>
<comment type="similarity">
    <text evidence="5">Belongs to the rubredoxin family.</text>
</comment>
<dbReference type="PANTHER" id="PTHR47627:SF1">
    <property type="entry name" value="RUBREDOXIN-1-RELATED"/>
    <property type="match status" value="1"/>
</dbReference>
<dbReference type="FunFam" id="2.20.28.10:FF:000001">
    <property type="entry name" value="Rubredoxin"/>
    <property type="match status" value="1"/>
</dbReference>
<keyword evidence="6" id="KW-0812">Transmembrane</keyword>
<keyword evidence="6" id="KW-1133">Transmembrane helix</keyword>
<keyword evidence="9" id="KW-1185">Reference proteome</keyword>
<reference evidence="8 9" key="1">
    <citation type="journal article" date="2015" name="Genome Announc.">
        <title>Draft Genome Sequence of Filamentous Marine Cyanobacterium Lyngbya confervoides Strain BDU141951.</title>
        <authorList>
            <person name="Chandrababunaidu M.M."/>
            <person name="Sen D."/>
            <person name="Tripathy S."/>
        </authorList>
    </citation>
    <scope>NUCLEOTIDE SEQUENCE [LARGE SCALE GENOMIC DNA]</scope>
    <source>
        <strain evidence="8 9">BDU141951</strain>
    </source>
</reference>
<comment type="cofactor">
    <cofactor evidence="5">
        <name>Fe(3+)</name>
        <dbReference type="ChEBI" id="CHEBI:29034"/>
    </cofactor>
</comment>
<dbReference type="InterPro" id="IPR018527">
    <property type="entry name" value="Rubredoxin_Fe_BS"/>
</dbReference>
<feature type="transmembrane region" description="Helical" evidence="6">
    <location>
        <begin position="91"/>
        <end position="110"/>
    </location>
</feature>
<keyword evidence="1" id="KW-0813">Transport</keyword>
<keyword evidence="3 5" id="KW-0249">Electron transport</keyword>
<dbReference type="EMBL" id="JTHE03000121">
    <property type="protein sequence ID" value="MCM1985342.1"/>
    <property type="molecule type" value="Genomic_DNA"/>
</dbReference>
<dbReference type="AlphaFoldDB" id="A0ABD4T9Z0"/>
<proteinExistence type="inferred from homology"/>
<sequence>MSAEVDVSSPLDRYECRVCGYQYEPTKGDNRSQIPGGTAFKDLPEDWLCPVCGAAPSKFKNVGPAGKPSGFEENLRYGIGVNTLTPGQKNILIFSVLGALVLLLLSFYGFS</sequence>
<gene>
    <name evidence="8" type="ORF">QQ91_0021225</name>
</gene>
<evidence type="ECO:0000313" key="8">
    <source>
        <dbReference type="EMBL" id="MCM1985342.1"/>
    </source>
</evidence>
<dbReference type="GO" id="GO:0005506">
    <property type="term" value="F:iron ion binding"/>
    <property type="evidence" value="ECO:0007669"/>
    <property type="project" value="UniProtKB-UniRule"/>
</dbReference>
<feature type="domain" description="Rubredoxin-like" evidence="7">
    <location>
        <begin position="11"/>
        <end position="62"/>
    </location>
</feature>
<evidence type="ECO:0000256" key="2">
    <source>
        <dbReference type="ARBA" id="ARBA00022723"/>
    </source>
</evidence>
<name>A0ABD4T9Z0_9CYAN</name>
<organism evidence="8 9">
    <name type="scientific">Lyngbya confervoides BDU141951</name>
    <dbReference type="NCBI Taxonomy" id="1574623"/>
    <lineage>
        <taxon>Bacteria</taxon>
        <taxon>Bacillati</taxon>
        <taxon>Cyanobacteriota</taxon>
        <taxon>Cyanophyceae</taxon>
        <taxon>Oscillatoriophycideae</taxon>
        <taxon>Oscillatoriales</taxon>
        <taxon>Microcoleaceae</taxon>
        <taxon>Lyngbya</taxon>
    </lineage>
</organism>
<evidence type="ECO:0000259" key="7">
    <source>
        <dbReference type="PROSITE" id="PS50903"/>
    </source>
</evidence>
<dbReference type="InterPro" id="IPR050526">
    <property type="entry name" value="Rubredoxin_ET"/>
</dbReference>
<dbReference type="InterPro" id="IPR024934">
    <property type="entry name" value="Rubredoxin-like_dom"/>
</dbReference>
<dbReference type="PROSITE" id="PS50903">
    <property type="entry name" value="RUBREDOXIN_LIKE"/>
    <property type="match status" value="1"/>
</dbReference>
<dbReference type="CDD" id="cd00730">
    <property type="entry name" value="rubredoxin"/>
    <property type="match status" value="1"/>
</dbReference>
<keyword evidence="4 5" id="KW-0408">Iron</keyword>
<dbReference type="PRINTS" id="PR00163">
    <property type="entry name" value="RUBREDOXIN"/>
</dbReference>
<evidence type="ECO:0000256" key="3">
    <source>
        <dbReference type="ARBA" id="ARBA00022982"/>
    </source>
</evidence>
<dbReference type="PANTHER" id="PTHR47627">
    <property type="entry name" value="RUBREDOXIN"/>
    <property type="match status" value="1"/>
</dbReference>
<dbReference type="PROSITE" id="PS00202">
    <property type="entry name" value="RUBREDOXIN"/>
    <property type="match status" value="1"/>
</dbReference>
<dbReference type="Gene3D" id="2.20.28.10">
    <property type="match status" value="1"/>
</dbReference>
<protein>
    <recommendedName>
        <fullName evidence="5">Rubredoxin</fullName>
    </recommendedName>
</protein>
<keyword evidence="6" id="KW-0472">Membrane</keyword>
<evidence type="ECO:0000313" key="9">
    <source>
        <dbReference type="Proteomes" id="UP000031561"/>
    </source>
</evidence>
<evidence type="ECO:0000256" key="4">
    <source>
        <dbReference type="ARBA" id="ARBA00023004"/>
    </source>
</evidence>
<evidence type="ECO:0000256" key="6">
    <source>
        <dbReference type="SAM" id="Phobius"/>
    </source>
</evidence>
<evidence type="ECO:0000256" key="5">
    <source>
        <dbReference type="RuleBase" id="RU003820"/>
    </source>
</evidence>
<dbReference type="Pfam" id="PF00301">
    <property type="entry name" value="Rubredoxin"/>
    <property type="match status" value="1"/>
</dbReference>
<evidence type="ECO:0000256" key="1">
    <source>
        <dbReference type="ARBA" id="ARBA00022448"/>
    </source>
</evidence>
<dbReference type="SUPFAM" id="SSF57802">
    <property type="entry name" value="Rubredoxin-like"/>
    <property type="match status" value="1"/>
</dbReference>
<keyword evidence="2 5" id="KW-0479">Metal-binding</keyword>
<accession>A0ABD4T9Z0</accession>